<gene>
    <name evidence="1" type="ORF">BV22DRAFT_512659</name>
</gene>
<accession>A0ACB8BFV8</accession>
<dbReference type="EMBL" id="MU266426">
    <property type="protein sequence ID" value="KAH7924372.1"/>
    <property type="molecule type" value="Genomic_DNA"/>
</dbReference>
<name>A0ACB8BFV8_9AGAM</name>
<sequence length="505" mass="52643">MLSLDGLVVGLSIVAGGLQVTGADVYPLEGRQGPGPASVLSPSLAPGPVSMPSSASTMATSTASSSSPSTTAASLAFNAISNMTTCTSANISWVYTGPAATIQLAVTNISVTQQDSSQTFIQDLVDTDALAESWAWPTVNVSQGWYAIQGFTSGSYISTQSASFFVSNGTNTNCLSTSPSSSMPASAASTVTASSAPSQKNNTSAIVGGVVGGIVGVAIIALLGVLWLMRRRRRPSRGGGDRRSVGRWGSLTSNSSHVNPGGSARDLTSNHYHGHTASAGEMLPPLVADKSVASTPGGSNEDVDSLRDEKLLSRNSLPPPSPFDNIVDAPLPYRGNRSSTYSLQTPSVAGCSHARASSVRTSNNGLEEQAQRLRSSMDGSLFLRTERLSMPASPGAIIRTPTSPARARDDYPPFPSPISPVARSNSGTRRTPRKPVPYYDPSELQSSSHETPTLDTHSTLTTAGESSQSGTEAFTSQTELSHKASFGSNRPVHYLIPDMPPPRRD</sequence>
<comment type="caution">
    <text evidence="1">The sequence shown here is derived from an EMBL/GenBank/DDBJ whole genome shotgun (WGS) entry which is preliminary data.</text>
</comment>
<protein>
    <submittedName>
        <fullName evidence="1">Uncharacterized protein</fullName>
    </submittedName>
</protein>
<proteinExistence type="predicted"/>
<evidence type="ECO:0000313" key="2">
    <source>
        <dbReference type="Proteomes" id="UP000790709"/>
    </source>
</evidence>
<reference evidence="1" key="1">
    <citation type="journal article" date="2021" name="New Phytol.">
        <title>Evolutionary innovations through gain and loss of genes in the ectomycorrhizal Boletales.</title>
        <authorList>
            <person name="Wu G."/>
            <person name="Miyauchi S."/>
            <person name="Morin E."/>
            <person name="Kuo A."/>
            <person name="Drula E."/>
            <person name="Varga T."/>
            <person name="Kohler A."/>
            <person name="Feng B."/>
            <person name="Cao Y."/>
            <person name="Lipzen A."/>
            <person name="Daum C."/>
            <person name="Hundley H."/>
            <person name="Pangilinan J."/>
            <person name="Johnson J."/>
            <person name="Barry K."/>
            <person name="LaButti K."/>
            <person name="Ng V."/>
            <person name="Ahrendt S."/>
            <person name="Min B."/>
            <person name="Choi I.G."/>
            <person name="Park H."/>
            <person name="Plett J.M."/>
            <person name="Magnuson J."/>
            <person name="Spatafora J.W."/>
            <person name="Nagy L.G."/>
            <person name="Henrissat B."/>
            <person name="Grigoriev I.V."/>
            <person name="Yang Z.L."/>
            <person name="Xu J."/>
            <person name="Martin F.M."/>
        </authorList>
    </citation>
    <scope>NUCLEOTIDE SEQUENCE</scope>
    <source>
        <strain evidence="1">KUC20120723A-06</strain>
    </source>
</reference>
<dbReference type="Proteomes" id="UP000790709">
    <property type="component" value="Unassembled WGS sequence"/>
</dbReference>
<evidence type="ECO:0000313" key="1">
    <source>
        <dbReference type="EMBL" id="KAH7924372.1"/>
    </source>
</evidence>
<organism evidence="1 2">
    <name type="scientific">Leucogyrophana mollusca</name>
    <dbReference type="NCBI Taxonomy" id="85980"/>
    <lineage>
        <taxon>Eukaryota</taxon>
        <taxon>Fungi</taxon>
        <taxon>Dikarya</taxon>
        <taxon>Basidiomycota</taxon>
        <taxon>Agaricomycotina</taxon>
        <taxon>Agaricomycetes</taxon>
        <taxon>Agaricomycetidae</taxon>
        <taxon>Boletales</taxon>
        <taxon>Boletales incertae sedis</taxon>
        <taxon>Leucogyrophana</taxon>
    </lineage>
</organism>
<keyword evidence="2" id="KW-1185">Reference proteome</keyword>